<evidence type="ECO:0000256" key="10">
    <source>
        <dbReference type="ARBA" id="ARBA00023136"/>
    </source>
</evidence>
<dbReference type="Pfam" id="PF02687">
    <property type="entry name" value="FtsX"/>
    <property type="match status" value="1"/>
</dbReference>
<dbReference type="Pfam" id="PF18075">
    <property type="entry name" value="FtsX_ECD"/>
    <property type="match status" value="1"/>
</dbReference>
<reference evidence="16" key="1">
    <citation type="submission" date="2015-09" db="EMBL/GenBank/DDBJ databases">
        <title>Draft Genome Sequences of Two Novel Amoeba-resistant Intranuclear Bacteria, Candidatus Berkiella cookevillensis and Candidatus Berkiella aquae.</title>
        <authorList>
            <person name="Mehari Y.T."/>
            <person name="Arivett B.A."/>
            <person name="Farone A.L."/>
            <person name="Gunderson J.H."/>
            <person name="Farone M.B."/>
        </authorList>
    </citation>
    <scope>NUCLEOTIDE SEQUENCE [LARGE SCALE GENOMIC DNA]</scope>
    <source>
        <strain evidence="16">HT99</strain>
    </source>
</reference>
<comment type="function">
    <text evidence="12">Part of the ABC transporter FtsEX involved in cellular division.</text>
</comment>
<evidence type="ECO:0000256" key="3">
    <source>
        <dbReference type="ARBA" id="ARBA00011160"/>
    </source>
</evidence>
<comment type="similarity">
    <text evidence="2 12">Belongs to the ABC-4 integral membrane protein family. FtsX subfamily.</text>
</comment>
<evidence type="ECO:0000313" key="16">
    <source>
        <dbReference type="EMBL" id="KRG19399.1"/>
    </source>
</evidence>
<dbReference type="PANTHER" id="PTHR47755:SF1">
    <property type="entry name" value="CELL DIVISION PROTEIN FTSX"/>
    <property type="match status" value="1"/>
</dbReference>
<evidence type="ECO:0000256" key="13">
    <source>
        <dbReference type="SAM" id="Phobius"/>
    </source>
</evidence>
<evidence type="ECO:0000256" key="12">
    <source>
        <dbReference type="PIRNR" id="PIRNR003097"/>
    </source>
</evidence>
<evidence type="ECO:0000256" key="5">
    <source>
        <dbReference type="ARBA" id="ARBA00022475"/>
    </source>
</evidence>
<dbReference type="NCBIfam" id="TIGR00439">
    <property type="entry name" value="FtsX_Gneg"/>
    <property type="match status" value="1"/>
</dbReference>
<keyword evidence="5 12" id="KW-1003">Cell membrane</keyword>
<dbReference type="STRING" id="295108.HT99x_02773"/>
<keyword evidence="9 13" id="KW-1133">Transmembrane helix</keyword>
<dbReference type="InterPro" id="IPR004513">
    <property type="entry name" value="FtsX"/>
</dbReference>
<proteinExistence type="inferred from homology"/>
<keyword evidence="10 12" id="KW-0472">Membrane</keyword>
<evidence type="ECO:0000256" key="6">
    <source>
        <dbReference type="ARBA" id="ARBA00022519"/>
    </source>
</evidence>
<evidence type="ECO:0000259" key="15">
    <source>
        <dbReference type="Pfam" id="PF18075"/>
    </source>
</evidence>
<comment type="subunit">
    <text evidence="3">Forms a membrane-associated complex with FtsE.</text>
</comment>
<evidence type="ECO:0000256" key="4">
    <source>
        <dbReference type="ARBA" id="ARBA00021907"/>
    </source>
</evidence>
<keyword evidence="6 12" id="KW-0997">Cell inner membrane</keyword>
<dbReference type="InterPro" id="IPR003838">
    <property type="entry name" value="ABC3_permease_C"/>
</dbReference>
<evidence type="ECO:0000256" key="7">
    <source>
        <dbReference type="ARBA" id="ARBA00022618"/>
    </source>
</evidence>
<name>A0A0Q9YS17_9GAMM</name>
<keyword evidence="7 12" id="KW-0132">Cell division</keyword>
<dbReference type="GO" id="GO:0051301">
    <property type="term" value="P:cell division"/>
    <property type="evidence" value="ECO:0007669"/>
    <property type="project" value="UniProtKB-KW"/>
</dbReference>
<evidence type="ECO:0000256" key="1">
    <source>
        <dbReference type="ARBA" id="ARBA00004429"/>
    </source>
</evidence>
<dbReference type="GO" id="GO:0032153">
    <property type="term" value="C:cell division site"/>
    <property type="evidence" value="ECO:0007669"/>
    <property type="project" value="TreeGrafter"/>
</dbReference>
<organism evidence="16">
    <name type="scientific">Candidatus Berkiella aquae</name>
    <dbReference type="NCBI Taxonomy" id="295108"/>
    <lineage>
        <taxon>Bacteria</taxon>
        <taxon>Pseudomonadati</taxon>
        <taxon>Pseudomonadota</taxon>
        <taxon>Gammaproteobacteria</taxon>
        <taxon>Candidatus Berkiellales</taxon>
        <taxon>Candidatus Berkiellaceae</taxon>
        <taxon>Candidatus Berkiella</taxon>
    </lineage>
</organism>
<dbReference type="GO" id="GO:0005886">
    <property type="term" value="C:plasma membrane"/>
    <property type="evidence" value="ECO:0007669"/>
    <property type="project" value="UniProtKB-SubCell"/>
</dbReference>
<keyword evidence="11 12" id="KW-0131">Cell cycle</keyword>
<feature type="domain" description="FtsX extracellular" evidence="15">
    <location>
        <begin position="83"/>
        <end position="156"/>
    </location>
</feature>
<dbReference type="PANTHER" id="PTHR47755">
    <property type="entry name" value="CELL DIVISION PROTEIN FTSX"/>
    <property type="match status" value="1"/>
</dbReference>
<evidence type="ECO:0000256" key="11">
    <source>
        <dbReference type="ARBA" id="ARBA00023306"/>
    </source>
</evidence>
<dbReference type="InterPro" id="IPR047590">
    <property type="entry name" value="FtsX_proteobact-type"/>
</dbReference>
<comment type="subcellular location">
    <subcellularLocation>
        <location evidence="1">Cell inner membrane</location>
        <topology evidence="1">Multi-pass membrane protein</topology>
    </subcellularLocation>
</comment>
<accession>A0A0Q9YS17</accession>
<comment type="caution">
    <text evidence="16">The sequence shown here is derived from an EMBL/GenBank/DDBJ whole genome shotgun (WGS) entry which is preliminary data.</text>
</comment>
<evidence type="ECO:0000256" key="9">
    <source>
        <dbReference type="ARBA" id="ARBA00022989"/>
    </source>
</evidence>
<feature type="transmembrane region" description="Helical" evidence="13">
    <location>
        <begin position="199"/>
        <end position="220"/>
    </location>
</feature>
<feature type="transmembrane region" description="Helical" evidence="13">
    <location>
        <begin position="44"/>
        <end position="67"/>
    </location>
</feature>
<sequence>MANAKMKKRSSAPTTPWRESLKRYLTAHFMACKLSLRNLSISPLTTVFSILAMGICLSLPMSLYLFVKNISHLSQGFDQSSAITLYLNQNATTKEIDTILQKIKEYPFVKKAAYLGPEKTLQEFEAASGLTDTLLLLGENPLPGVVTMELNTKQTTRSELLLMKNTLGKMNAVKSAAFDYDWLEKLTLFLSFGKTLAHLLYLLIGFGVVLMVGNTIRLSLERHHEEMEVLNLIGATQAFIRRPFLYRGMLYGTFGGMIALLVTYCVVHALTSPTEQLLSLYQGIFTLENLTFYDTVAFLVASILLGWLGAVFAFVQQRRALNEY</sequence>
<dbReference type="OrthoDB" id="9813411at2"/>
<feature type="transmembrane region" description="Helical" evidence="13">
    <location>
        <begin position="290"/>
        <end position="315"/>
    </location>
</feature>
<gene>
    <name evidence="16" type="primary">ftsX</name>
    <name evidence="16" type="ORF">HT99x_02773</name>
</gene>
<feature type="domain" description="ABC3 transporter permease C-terminal" evidence="14">
    <location>
        <begin position="201"/>
        <end position="314"/>
    </location>
</feature>
<protein>
    <recommendedName>
        <fullName evidence="4 12">Cell division protein FtsX</fullName>
    </recommendedName>
</protein>
<dbReference type="InterPro" id="IPR040690">
    <property type="entry name" value="FtsX_ECD"/>
</dbReference>
<dbReference type="PIRSF" id="PIRSF003097">
    <property type="entry name" value="FtsX"/>
    <property type="match status" value="1"/>
</dbReference>
<evidence type="ECO:0000256" key="8">
    <source>
        <dbReference type="ARBA" id="ARBA00022692"/>
    </source>
</evidence>
<evidence type="ECO:0000259" key="14">
    <source>
        <dbReference type="Pfam" id="PF02687"/>
    </source>
</evidence>
<evidence type="ECO:0000256" key="2">
    <source>
        <dbReference type="ARBA" id="ARBA00007379"/>
    </source>
</evidence>
<dbReference type="AlphaFoldDB" id="A0A0Q9YS17"/>
<keyword evidence="8 13" id="KW-0812">Transmembrane</keyword>
<feature type="transmembrane region" description="Helical" evidence="13">
    <location>
        <begin position="249"/>
        <end position="270"/>
    </location>
</feature>
<dbReference type="EMBL" id="LKAJ01000016">
    <property type="protein sequence ID" value="KRG19399.1"/>
    <property type="molecule type" value="Genomic_DNA"/>
</dbReference>